<dbReference type="Pfam" id="PF00571">
    <property type="entry name" value="CBS"/>
    <property type="match status" value="2"/>
</dbReference>
<dbReference type="PANTHER" id="PTHR43080:SF2">
    <property type="entry name" value="CBS DOMAIN-CONTAINING PROTEIN"/>
    <property type="match status" value="1"/>
</dbReference>
<dbReference type="SMART" id="SM00116">
    <property type="entry name" value="CBS"/>
    <property type="match status" value="2"/>
</dbReference>
<dbReference type="Proteomes" id="UP000528322">
    <property type="component" value="Unassembled WGS sequence"/>
</dbReference>
<keyword evidence="6" id="KW-1185">Reference proteome</keyword>
<dbReference type="Pfam" id="PF10335">
    <property type="entry name" value="DUF294_C"/>
    <property type="match status" value="1"/>
</dbReference>
<dbReference type="InterPro" id="IPR051257">
    <property type="entry name" value="Diverse_CBS-Domain"/>
</dbReference>
<evidence type="ECO:0000259" key="3">
    <source>
        <dbReference type="PROSITE" id="PS50042"/>
    </source>
</evidence>
<dbReference type="InterPro" id="IPR014710">
    <property type="entry name" value="RmlC-like_jellyroll"/>
</dbReference>
<dbReference type="CDD" id="cd00038">
    <property type="entry name" value="CAP_ED"/>
    <property type="match status" value="1"/>
</dbReference>
<protein>
    <submittedName>
        <fullName evidence="5">CBS domain-containing protein</fullName>
    </submittedName>
</protein>
<evidence type="ECO:0000259" key="4">
    <source>
        <dbReference type="PROSITE" id="PS51371"/>
    </source>
</evidence>
<sequence>MDNTVLTVFEVLMETEQLEILDFLRRHAPFSDLPEETLAWVASSVDVAYYKADTQITAFGDEIDGLYVVRSGSVEVFRRSGDLYNRLSEGGFFGEFALLRNGKVRFPAKALEDTLVYIIPAEVFHELFENHELFADGVEVEDKTRLRQAVARREDANELMTSKIKTLVQREPVAIDSGATVREACQRMSAESVSSLLILRDESGQSSKDTSLSHSMLDGIITDRDIRNRLVTPGLDYDTPVTEIMSTGLVTVEHNQLVFEAMLLMLRHNLHHLPVLKDSKPIGVIAISDIIRYESQNSLFVVSSIFRQTDREGLAALKPEVRSCFQRMVNEDANSRMIGSAMAVIGRSFKQRLLELAEDKLGKPPVPYCFLALGSMARDEQSIVTDQDNAIILDNSFDPDQHDEYFRQLAEFVCDGLSECGYSYCTGGIMATNPKWRQPLQVWQDYFAQWIDKPTPQSLLDSSIFFDLEGVWGKTQWAEQLNQMVAARARRSPRFLASMARNALNRTPPLGFFKDFVMEADGRQSNSINIKRRGTAPMVDLIRVHTLAVGSRARNSFERLRDIIDAGILPKGRGPDLRDALEFIAMVRIRHQALDLDEGQEPDNSVVPENLSDFERKNLKDAFQILSNAQKFLRFRYQSGRSI</sequence>
<feature type="domain" description="CBS" evidence="4">
    <location>
        <begin position="245"/>
        <end position="301"/>
    </location>
</feature>
<keyword evidence="1 2" id="KW-0129">CBS domain</keyword>
<dbReference type="InterPro" id="IPR000595">
    <property type="entry name" value="cNMP-bd_dom"/>
</dbReference>
<evidence type="ECO:0000313" key="5">
    <source>
        <dbReference type="EMBL" id="MBB5021181.1"/>
    </source>
</evidence>
<reference evidence="5 6" key="1">
    <citation type="submission" date="2020-08" db="EMBL/GenBank/DDBJ databases">
        <title>Genomic Encyclopedia of Type Strains, Phase IV (KMG-IV): sequencing the most valuable type-strain genomes for metagenomic binning, comparative biology and taxonomic classification.</title>
        <authorList>
            <person name="Goeker M."/>
        </authorList>
    </citation>
    <scope>NUCLEOTIDE SEQUENCE [LARGE SCALE GENOMIC DNA]</scope>
    <source>
        <strain evidence="5 6">DSM 22071</strain>
    </source>
</reference>
<dbReference type="SUPFAM" id="SSF51206">
    <property type="entry name" value="cAMP-binding domain-like"/>
    <property type="match status" value="1"/>
</dbReference>
<evidence type="ECO:0000313" key="6">
    <source>
        <dbReference type="Proteomes" id="UP000528322"/>
    </source>
</evidence>
<dbReference type="PROSITE" id="PS51371">
    <property type="entry name" value="CBS"/>
    <property type="match status" value="2"/>
</dbReference>
<dbReference type="Pfam" id="PF03445">
    <property type="entry name" value="DUF294"/>
    <property type="match status" value="1"/>
</dbReference>
<dbReference type="PANTHER" id="PTHR43080">
    <property type="entry name" value="CBS DOMAIN-CONTAINING PROTEIN CBSX3, MITOCHONDRIAL"/>
    <property type="match status" value="1"/>
</dbReference>
<dbReference type="InterPro" id="IPR000644">
    <property type="entry name" value="CBS_dom"/>
</dbReference>
<dbReference type="CDD" id="cd05401">
    <property type="entry name" value="NT_GlnE_GlnD_like"/>
    <property type="match status" value="1"/>
</dbReference>
<proteinExistence type="predicted"/>
<dbReference type="EMBL" id="JACHID010000002">
    <property type="protein sequence ID" value="MBB5021181.1"/>
    <property type="molecule type" value="Genomic_DNA"/>
</dbReference>
<dbReference type="InterPro" id="IPR018821">
    <property type="entry name" value="DUF294_put_nucleoTrafse_sb-bd"/>
</dbReference>
<dbReference type="SMART" id="SM00100">
    <property type="entry name" value="cNMP"/>
    <property type="match status" value="1"/>
</dbReference>
<comment type="caution">
    <text evidence="5">The sequence shown here is derived from an EMBL/GenBank/DDBJ whole genome shotgun (WGS) entry which is preliminary data.</text>
</comment>
<dbReference type="GO" id="GO:0008773">
    <property type="term" value="F:[protein-PII] uridylyltransferase activity"/>
    <property type="evidence" value="ECO:0007669"/>
    <property type="project" value="InterPro"/>
</dbReference>
<dbReference type="InterPro" id="IPR046342">
    <property type="entry name" value="CBS_dom_sf"/>
</dbReference>
<dbReference type="AlphaFoldDB" id="A0A7W8DG73"/>
<dbReference type="Gene3D" id="2.60.120.10">
    <property type="entry name" value="Jelly Rolls"/>
    <property type="match status" value="1"/>
</dbReference>
<accession>A0A7W8DG73</accession>
<organism evidence="5 6">
    <name type="scientific">Desulfurispira natronophila</name>
    <dbReference type="NCBI Taxonomy" id="682562"/>
    <lineage>
        <taxon>Bacteria</taxon>
        <taxon>Pseudomonadati</taxon>
        <taxon>Chrysiogenota</taxon>
        <taxon>Chrysiogenia</taxon>
        <taxon>Chrysiogenales</taxon>
        <taxon>Chrysiogenaceae</taxon>
        <taxon>Desulfurispira</taxon>
    </lineage>
</organism>
<evidence type="ECO:0000256" key="2">
    <source>
        <dbReference type="PROSITE-ProRule" id="PRU00703"/>
    </source>
</evidence>
<dbReference type="InterPro" id="IPR018490">
    <property type="entry name" value="cNMP-bd_dom_sf"/>
</dbReference>
<dbReference type="InterPro" id="IPR005105">
    <property type="entry name" value="GlnD_Uridyltrans_N"/>
</dbReference>
<dbReference type="SUPFAM" id="SSF54631">
    <property type="entry name" value="CBS-domain pair"/>
    <property type="match status" value="1"/>
</dbReference>
<evidence type="ECO:0000256" key="1">
    <source>
        <dbReference type="ARBA" id="ARBA00023122"/>
    </source>
</evidence>
<dbReference type="CDD" id="cd04587">
    <property type="entry name" value="CBS_pair_CAP-ED_NT_Pol-beta-like_DUF294_assoc"/>
    <property type="match status" value="1"/>
</dbReference>
<feature type="domain" description="CBS" evidence="4">
    <location>
        <begin position="168"/>
        <end position="237"/>
    </location>
</feature>
<feature type="domain" description="Cyclic nucleotide-binding" evidence="3">
    <location>
        <begin position="29"/>
        <end position="128"/>
    </location>
</feature>
<dbReference type="PROSITE" id="PS50042">
    <property type="entry name" value="CNMP_BINDING_3"/>
    <property type="match status" value="1"/>
</dbReference>
<dbReference type="Pfam" id="PF00027">
    <property type="entry name" value="cNMP_binding"/>
    <property type="match status" value="1"/>
</dbReference>
<gene>
    <name evidence="5" type="ORF">HNR37_000487</name>
</gene>
<dbReference type="Gene3D" id="3.10.580.10">
    <property type="entry name" value="CBS-domain"/>
    <property type="match status" value="1"/>
</dbReference>
<name>A0A7W8DG73_9BACT</name>